<dbReference type="GO" id="GO:0005737">
    <property type="term" value="C:cytoplasm"/>
    <property type="evidence" value="ECO:0007669"/>
    <property type="project" value="TreeGrafter"/>
</dbReference>
<dbReference type="Proteomes" id="UP001152320">
    <property type="component" value="Chromosome 5"/>
</dbReference>
<organism evidence="6 7">
    <name type="scientific">Holothuria leucospilota</name>
    <name type="common">Black long sea cucumber</name>
    <name type="synonym">Mertensiothuria leucospilota</name>
    <dbReference type="NCBI Taxonomy" id="206669"/>
    <lineage>
        <taxon>Eukaryota</taxon>
        <taxon>Metazoa</taxon>
        <taxon>Echinodermata</taxon>
        <taxon>Eleutherozoa</taxon>
        <taxon>Echinozoa</taxon>
        <taxon>Holothuroidea</taxon>
        <taxon>Aspidochirotacea</taxon>
        <taxon>Aspidochirotida</taxon>
        <taxon>Holothuriidae</taxon>
        <taxon>Holothuria</taxon>
    </lineage>
</organism>
<feature type="domain" description="Lipocalin/cytosolic fatty-acid binding" evidence="5">
    <location>
        <begin position="41"/>
        <end position="160"/>
    </location>
</feature>
<keyword evidence="7" id="KW-1185">Reference proteome</keyword>
<comment type="similarity">
    <text evidence="1 3">Belongs to the calycin superfamily. Lipocalin family.</text>
</comment>
<dbReference type="Pfam" id="PF00061">
    <property type="entry name" value="Lipocalin"/>
    <property type="match status" value="1"/>
</dbReference>
<feature type="signal peptide" evidence="3">
    <location>
        <begin position="1"/>
        <end position="19"/>
    </location>
</feature>
<gene>
    <name evidence="6" type="ORF">HOLleu_12163</name>
</gene>
<dbReference type="PANTHER" id="PTHR10612">
    <property type="entry name" value="APOLIPOPROTEIN D"/>
    <property type="match status" value="1"/>
</dbReference>
<name>A0A9Q1CAV2_HOLLE</name>
<dbReference type="InterPro" id="IPR022271">
    <property type="entry name" value="Lipocalin_ApoD"/>
</dbReference>
<keyword evidence="2" id="KW-1015">Disulfide bond</keyword>
<protein>
    <submittedName>
        <fullName evidence="6">Apolipoprotein D</fullName>
    </submittedName>
</protein>
<evidence type="ECO:0000313" key="6">
    <source>
        <dbReference type="EMBL" id="KAJ8041363.1"/>
    </source>
</evidence>
<evidence type="ECO:0000256" key="3">
    <source>
        <dbReference type="PIRNR" id="PIRNR036893"/>
    </source>
</evidence>
<dbReference type="InterPro" id="IPR003057">
    <property type="entry name" value="Invtbrt_color"/>
</dbReference>
<feature type="region of interest" description="Disordered" evidence="4">
    <location>
        <begin position="179"/>
        <end position="219"/>
    </location>
</feature>
<evidence type="ECO:0000256" key="4">
    <source>
        <dbReference type="SAM" id="MobiDB-lite"/>
    </source>
</evidence>
<evidence type="ECO:0000256" key="1">
    <source>
        <dbReference type="ARBA" id="ARBA00006889"/>
    </source>
</evidence>
<dbReference type="OrthoDB" id="565904at2759"/>
<dbReference type="AlphaFoldDB" id="A0A9Q1CAV2"/>
<feature type="compositionally biased region" description="Basic and acidic residues" evidence="4">
    <location>
        <begin position="203"/>
        <end position="219"/>
    </location>
</feature>
<dbReference type="PIRSF" id="PIRSF036893">
    <property type="entry name" value="Lipocalin_ApoD"/>
    <property type="match status" value="1"/>
</dbReference>
<accession>A0A9Q1CAV2</accession>
<dbReference type="GO" id="GO:0006629">
    <property type="term" value="P:lipid metabolic process"/>
    <property type="evidence" value="ECO:0007669"/>
    <property type="project" value="TreeGrafter"/>
</dbReference>
<dbReference type="PRINTS" id="PR01273">
    <property type="entry name" value="INVTBRTCOLOR"/>
</dbReference>
<evidence type="ECO:0000313" key="7">
    <source>
        <dbReference type="Proteomes" id="UP001152320"/>
    </source>
</evidence>
<dbReference type="EMBL" id="JAIZAY010000005">
    <property type="protein sequence ID" value="KAJ8041363.1"/>
    <property type="molecule type" value="Genomic_DNA"/>
</dbReference>
<proteinExistence type="inferred from homology"/>
<sequence length="219" mass="25662">MKFSVIALIAVLFVGSSSATWQWGRCRTTTQLEDFDIRRFQGTWYEGGRTNNVDVEEGSRCRQVEYRVYEEGMVYFKLVAIFDDADTNMTESIEGVASFDEENPARWASMESRWLPATIYWVHDTDYDSYAFLYSCKNKFLFFHEEMIWILTRQQYVEPDSPLYQYIADRYEMTELDGSNLVPSEQMRCPSRDDDNGEDDHGDDDRGTEPPRADDSRPE</sequence>
<dbReference type="GO" id="GO:0031409">
    <property type="term" value="F:pigment binding"/>
    <property type="evidence" value="ECO:0007669"/>
    <property type="project" value="InterPro"/>
</dbReference>
<dbReference type="PANTHER" id="PTHR10612:SF34">
    <property type="entry name" value="APOLIPOPROTEIN D"/>
    <property type="match status" value="1"/>
</dbReference>
<dbReference type="SUPFAM" id="SSF50814">
    <property type="entry name" value="Lipocalins"/>
    <property type="match status" value="1"/>
</dbReference>
<dbReference type="InterPro" id="IPR000566">
    <property type="entry name" value="Lipocln_cytosolic_FA-bd_dom"/>
</dbReference>
<dbReference type="InterPro" id="IPR012674">
    <property type="entry name" value="Calycin"/>
</dbReference>
<feature type="chain" id="PRO_5040557035" evidence="3">
    <location>
        <begin position="20"/>
        <end position="219"/>
    </location>
</feature>
<dbReference type="GO" id="GO:0000302">
    <property type="term" value="P:response to reactive oxygen species"/>
    <property type="evidence" value="ECO:0007669"/>
    <property type="project" value="TreeGrafter"/>
</dbReference>
<evidence type="ECO:0000259" key="5">
    <source>
        <dbReference type="Pfam" id="PF00061"/>
    </source>
</evidence>
<evidence type="ECO:0000256" key="2">
    <source>
        <dbReference type="ARBA" id="ARBA00023157"/>
    </source>
</evidence>
<dbReference type="Gene3D" id="2.40.128.20">
    <property type="match status" value="1"/>
</dbReference>
<comment type="caution">
    <text evidence="6">The sequence shown here is derived from an EMBL/GenBank/DDBJ whole genome shotgun (WGS) entry which is preliminary data.</text>
</comment>
<reference evidence="6" key="1">
    <citation type="submission" date="2021-10" db="EMBL/GenBank/DDBJ databases">
        <title>Tropical sea cucumber genome reveals ecological adaptation and Cuvierian tubules defense mechanism.</title>
        <authorList>
            <person name="Chen T."/>
        </authorList>
    </citation>
    <scope>NUCLEOTIDE SEQUENCE</scope>
    <source>
        <strain evidence="6">Nanhai2018</strain>
        <tissue evidence="6">Muscle</tissue>
    </source>
</reference>
<keyword evidence="3" id="KW-0732">Signal</keyword>